<dbReference type="GO" id="GO:0006355">
    <property type="term" value="P:regulation of DNA-templated transcription"/>
    <property type="evidence" value="ECO:0007669"/>
    <property type="project" value="InterPro"/>
</dbReference>
<dbReference type="Proteomes" id="UP000886841">
    <property type="component" value="Unassembled WGS sequence"/>
</dbReference>
<evidence type="ECO:0000256" key="3">
    <source>
        <dbReference type="ARBA" id="ARBA00023012"/>
    </source>
</evidence>
<keyword evidence="3" id="KW-0902">Two-component regulatory system</keyword>
<feature type="domain" description="Response regulatory" evidence="10">
    <location>
        <begin position="4"/>
        <end position="117"/>
    </location>
</feature>
<dbReference type="Gene3D" id="1.10.10.10">
    <property type="entry name" value="Winged helix-like DNA-binding domain superfamily/Winged helix DNA-binding domain"/>
    <property type="match status" value="1"/>
</dbReference>
<dbReference type="GO" id="GO:0005829">
    <property type="term" value="C:cytosol"/>
    <property type="evidence" value="ECO:0007669"/>
    <property type="project" value="TreeGrafter"/>
</dbReference>
<keyword evidence="6" id="KW-0804">Transcription</keyword>
<dbReference type="InterPro" id="IPR001867">
    <property type="entry name" value="OmpR/PhoB-type_DNA-bd"/>
</dbReference>
<dbReference type="Pfam" id="PF00486">
    <property type="entry name" value="Trans_reg_C"/>
    <property type="match status" value="1"/>
</dbReference>
<evidence type="ECO:0000256" key="5">
    <source>
        <dbReference type="ARBA" id="ARBA00023125"/>
    </source>
</evidence>
<dbReference type="InterPro" id="IPR011006">
    <property type="entry name" value="CheY-like_superfamily"/>
</dbReference>
<evidence type="ECO:0000313" key="13">
    <source>
        <dbReference type="Proteomes" id="UP000886841"/>
    </source>
</evidence>
<dbReference type="AlphaFoldDB" id="A0A9D1EL04"/>
<evidence type="ECO:0000256" key="8">
    <source>
        <dbReference type="PROSITE-ProRule" id="PRU00169"/>
    </source>
</evidence>
<evidence type="ECO:0000256" key="4">
    <source>
        <dbReference type="ARBA" id="ARBA00023015"/>
    </source>
</evidence>
<protein>
    <recommendedName>
        <fullName evidence="1">Stage 0 sporulation protein A homolog</fullName>
    </recommendedName>
</protein>
<dbReference type="EMBL" id="DVHU01000081">
    <property type="protein sequence ID" value="HIR93539.1"/>
    <property type="molecule type" value="Genomic_DNA"/>
</dbReference>
<dbReference type="SUPFAM" id="SSF52172">
    <property type="entry name" value="CheY-like"/>
    <property type="match status" value="1"/>
</dbReference>
<dbReference type="PANTHER" id="PTHR48111">
    <property type="entry name" value="REGULATOR OF RPOS"/>
    <property type="match status" value="1"/>
</dbReference>
<sequence length="220" mass="24731">MKGKILVIEDEEAISDLLCMNLEAAGYEAAAIRDGEEAAAALEEGLNADLALLDVMLPGQDGFALLPAFRKAGIPVIFLTARGDLTSKVRGLKEGAEDYLVKPFEMLELLVRIEKVLKRRGLGEENCFRVRDVEIYPAKRQVFKGGQEVALKPMEFDCLLMFVKYKNVAISREQLLRALWGVEFAGETRTIDVHVGRLRKKLDFYDVIRTVPRIGYRLEV</sequence>
<keyword evidence="2 8" id="KW-0597">Phosphoprotein</keyword>
<comment type="caution">
    <text evidence="12">The sequence shown here is derived from an EMBL/GenBank/DDBJ whole genome shotgun (WGS) entry which is preliminary data.</text>
</comment>
<comment type="function">
    <text evidence="7">May play the central regulatory role in sporulation. It may be an element of the effector pathway responsible for the activation of sporulation genes in response to nutritional stress. Spo0A may act in concert with spo0H (a sigma factor) to control the expression of some genes that are critical to the sporulation process.</text>
</comment>
<dbReference type="GO" id="GO:0000976">
    <property type="term" value="F:transcription cis-regulatory region binding"/>
    <property type="evidence" value="ECO:0007669"/>
    <property type="project" value="TreeGrafter"/>
</dbReference>
<evidence type="ECO:0000256" key="2">
    <source>
        <dbReference type="ARBA" id="ARBA00022553"/>
    </source>
</evidence>
<feature type="DNA-binding region" description="OmpR/PhoB-type" evidence="9">
    <location>
        <begin position="125"/>
        <end position="220"/>
    </location>
</feature>
<dbReference type="Gene3D" id="3.40.50.2300">
    <property type="match status" value="1"/>
</dbReference>
<feature type="domain" description="OmpR/PhoB-type" evidence="11">
    <location>
        <begin position="125"/>
        <end position="220"/>
    </location>
</feature>
<evidence type="ECO:0000259" key="11">
    <source>
        <dbReference type="PROSITE" id="PS51755"/>
    </source>
</evidence>
<dbReference type="Pfam" id="PF00072">
    <property type="entry name" value="Response_reg"/>
    <property type="match status" value="1"/>
</dbReference>
<accession>A0A9D1EL04</accession>
<dbReference type="SMART" id="SM00448">
    <property type="entry name" value="REC"/>
    <property type="match status" value="1"/>
</dbReference>
<evidence type="ECO:0000256" key="7">
    <source>
        <dbReference type="ARBA" id="ARBA00024867"/>
    </source>
</evidence>
<dbReference type="GO" id="GO:0032993">
    <property type="term" value="C:protein-DNA complex"/>
    <property type="evidence" value="ECO:0007669"/>
    <property type="project" value="TreeGrafter"/>
</dbReference>
<reference evidence="12" key="2">
    <citation type="journal article" date="2021" name="PeerJ">
        <title>Extensive microbial diversity within the chicken gut microbiome revealed by metagenomics and culture.</title>
        <authorList>
            <person name="Gilroy R."/>
            <person name="Ravi A."/>
            <person name="Getino M."/>
            <person name="Pursley I."/>
            <person name="Horton D.L."/>
            <person name="Alikhan N.F."/>
            <person name="Baker D."/>
            <person name="Gharbi K."/>
            <person name="Hall N."/>
            <person name="Watson M."/>
            <person name="Adriaenssens E.M."/>
            <person name="Foster-Nyarko E."/>
            <person name="Jarju S."/>
            <person name="Secka A."/>
            <person name="Antonio M."/>
            <person name="Oren A."/>
            <person name="Chaudhuri R.R."/>
            <person name="La Ragione R."/>
            <person name="Hildebrand F."/>
            <person name="Pallen M.J."/>
        </authorList>
    </citation>
    <scope>NUCLEOTIDE SEQUENCE</scope>
    <source>
        <strain evidence="12">ChiSxjej1B13-7041</strain>
    </source>
</reference>
<dbReference type="PROSITE" id="PS50110">
    <property type="entry name" value="RESPONSE_REGULATORY"/>
    <property type="match status" value="1"/>
</dbReference>
<evidence type="ECO:0000313" key="12">
    <source>
        <dbReference type="EMBL" id="HIR93539.1"/>
    </source>
</evidence>
<gene>
    <name evidence="12" type="ORF">IAB98_09005</name>
</gene>
<dbReference type="InterPro" id="IPR001789">
    <property type="entry name" value="Sig_transdc_resp-reg_receiver"/>
</dbReference>
<dbReference type="PROSITE" id="PS51755">
    <property type="entry name" value="OMPR_PHOB"/>
    <property type="match status" value="1"/>
</dbReference>
<reference evidence="12" key="1">
    <citation type="submission" date="2020-10" db="EMBL/GenBank/DDBJ databases">
        <authorList>
            <person name="Gilroy R."/>
        </authorList>
    </citation>
    <scope>NUCLEOTIDE SEQUENCE</scope>
    <source>
        <strain evidence="12">ChiSxjej1B13-7041</strain>
    </source>
</reference>
<proteinExistence type="predicted"/>
<dbReference type="GO" id="GO:0000156">
    <property type="term" value="F:phosphorelay response regulator activity"/>
    <property type="evidence" value="ECO:0007669"/>
    <property type="project" value="TreeGrafter"/>
</dbReference>
<feature type="modified residue" description="4-aspartylphosphate" evidence="8">
    <location>
        <position position="54"/>
    </location>
</feature>
<dbReference type="InterPro" id="IPR039420">
    <property type="entry name" value="WalR-like"/>
</dbReference>
<dbReference type="InterPro" id="IPR036388">
    <property type="entry name" value="WH-like_DNA-bd_sf"/>
</dbReference>
<dbReference type="PANTHER" id="PTHR48111:SF1">
    <property type="entry name" value="TWO-COMPONENT RESPONSE REGULATOR ORR33"/>
    <property type="match status" value="1"/>
</dbReference>
<evidence type="ECO:0000256" key="9">
    <source>
        <dbReference type="PROSITE-ProRule" id="PRU01091"/>
    </source>
</evidence>
<evidence type="ECO:0000256" key="1">
    <source>
        <dbReference type="ARBA" id="ARBA00018672"/>
    </source>
</evidence>
<dbReference type="CDD" id="cd00383">
    <property type="entry name" value="trans_reg_C"/>
    <property type="match status" value="1"/>
</dbReference>
<keyword evidence="4" id="KW-0805">Transcription regulation</keyword>
<keyword evidence="5 9" id="KW-0238">DNA-binding</keyword>
<dbReference type="SMART" id="SM00862">
    <property type="entry name" value="Trans_reg_C"/>
    <property type="match status" value="1"/>
</dbReference>
<evidence type="ECO:0000259" key="10">
    <source>
        <dbReference type="PROSITE" id="PS50110"/>
    </source>
</evidence>
<organism evidence="12 13">
    <name type="scientific">Candidatus Egerieimonas intestinavium</name>
    <dbReference type="NCBI Taxonomy" id="2840777"/>
    <lineage>
        <taxon>Bacteria</taxon>
        <taxon>Bacillati</taxon>
        <taxon>Bacillota</taxon>
        <taxon>Clostridia</taxon>
        <taxon>Lachnospirales</taxon>
        <taxon>Lachnospiraceae</taxon>
        <taxon>Lachnospiraceae incertae sedis</taxon>
        <taxon>Candidatus Egerieimonas</taxon>
    </lineage>
</organism>
<name>A0A9D1EL04_9FIRM</name>
<evidence type="ECO:0000256" key="6">
    <source>
        <dbReference type="ARBA" id="ARBA00023163"/>
    </source>
</evidence>